<feature type="transmembrane region" description="Helical" evidence="1">
    <location>
        <begin position="86"/>
        <end position="105"/>
    </location>
</feature>
<keyword evidence="1" id="KW-1133">Transmembrane helix</keyword>
<evidence type="ECO:0000256" key="1">
    <source>
        <dbReference type="SAM" id="Phobius"/>
    </source>
</evidence>
<evidence type="ECO:0000313" key="3">
    <source>
        <dbReference type="Proteomes" id="UP000659767"/>
    </source>
</evidence>
<comment type="caution">
    <text evidence="2">The sequence shown here is derived from an EMBL/GenBank/DDBJ whole genome shotgun (WGS) entry which is preliminary data.</text>
</comment>
<feature type="transmembrane region" description="Helical" evidence="1">
    <location>
        <begin position="59"/>
        <end position="80"/>
    </location>
</feature>
<sequence length="158" mass="16979">MFDLTIRMTGVAVGLCIVLLARRNQRAEAELSACGRVGELNRLQTGEALLRLLHRSRTIGFFASAAVAGLLAAVLVRAAATGEWGAMTAYYLTLSSLLLLWTGIGHRRTVMRITRTKAEVSVLTRSAGRRRIHPGRCCACAGAAVDGSGMVHRCRKTA</sequence>
<organism evidence="2 3">
    <name type="scientific">Streptomyces badius</name>
    <dbReference type="NCBI Taxonomy" id="1941"/>
    <lineage>
        <taxon>Bacteria</taxon>
        <taxon>Bacillati</taxon>
        <taxon>Actinomycetota</taxon>
        <taxon>Actinomycetes</taxon>
        <taxon>Kitasatosporales</taxon>
        <taxon>Streptomycetaceae</taxon>
        <taxon>Streptomyces</taxon>
    </lineage>
</organism>
<keyword evidence="1" id="KW-0812">Transmembrane</keyword>
<gene>
    <name evidence="2" type="ORF">GCM10010253_11230</name>
</gene>
<dbReference type="Proteomes" id="UP000659767">
    <property type="component" value="Unassembled WGS sequence"/>
</dbReference>
<dbReference type="EMBL" id="BMSZ01000002">
    <property type="protein sequence ID" value="GGS39276.1"/>
    <property type="molecule type" value="Genomic_DNA"/>
</dbReference>
<protein>
    <submittedName>
        <fullName evidence="2">Uncharacterized protein</fullName>
    </submittedName>
</protein>
<accession>A0ABQ2SVC3</accession>
<keyword evidence="3" id="KW-1185">Reference proteome</keyword>
<keyword evidence="1" id="KW-0472">Membrane</keyword>
<feature type="transmembrane region" description="Helical" evidence="1">
    <location>
        <begin position="6"/>
        <end position="22"/>
    </location>
</feature>
<proteinExistence type="predicted"/>
<name>A0ABQ2SVC3_STRBA</name>
<reference evidence="3" key="1">
    <citation type="journal article" date="2019" name="Int. J. Syst. Evol. Microbiol.">
        <title>The Global Catalogue of Microorganisms (GCM) 10K type strain sequencing project: providing services to taxonomists for standard genome sequencing and annotation.</title>
        <authorList>
            <consortium name="The Broad Institute Genomics Platform"/>
            <consortium name="The Broad Institute Genome Sequencing Center for Infectious Disease"/>
            <person name="Wu L."/>
            <person name="Ma J."/>
        </authorList>
    </citation>
    <scope>NUCLEOTIDE SEQUENCE [LARGE SCALE GENOMIC DNA]</scope>
    <source>
        <strain evidence="3">JCM 4350</strain>
    </source>
</reference>
<evidence type="ECO:0000313" key="2">
    <source>
        <dbReference type="EMBL" id="GGS39276.1"/>
    </source>
</evidence>